<dbReference type="AlphaFoldDB" id="A0A1J5Q0E0"/>
<sequence>MQNLASALNCKIAIAQYHFCAGQFIKTNHLISIYRDHLIARFKAYFQADLPGTMPYFNSELGI</sequence>
<comment type="caution">
    <text evidence="1">The sequence shown here is derived from an EMBL/GenBank/DDBJ whole genome shotgun (WGS) entry which is preliminary data.</text>
</comment>
<protein>
    <submittedName>
        <fullName evidence="1">Uncharacterized protein</fullName>
    </submittedName>
</protein>
<name>A0A1J5Q0E0_9ZZZZ</name>
<organism evidence="1">
    <name type="scientific">mine drainage metagenome</name>
    <dbReference type="NCBI Taxonomy" id="410659"/>
    <lineage>
        <taxon>unclassified sequences</taxon>
        <taxon>metagenomes</taxon>
        <taxon>ecological metagenomes</taxon>
    </lineage>
</organism>
<accession>A0A1J5Q0E0</accession>
<gene>
    <name evidence="1" type="ORF">GALL_474240</name>
</gene>
<evidence type="ECO:0000313" key="1">
    <source>
        <dbReference type="EMBL" id="OIQ70963.1"/>
    </source>
</evidence>
<proteinExistence type="predicted"/>
<dbReference type="EMBL" id="MLJW01003941">
    <property type="protein sequence ID" value="OIQ70963.1"/>
    <property type="molecule type" value="Genomic_DNA"/>
</dbReference>
<reference evidence="1" key="1">
    <citation type="submission" date="2016-10" db="EMBL/GenBank/DDBJ databases">
        <title>Sequence of Gallionella enrichment culture.</title>
        <authorList>
            <person name="Poehlein A."/>
            <person name="Muehling M."/>
            <person name="Daniel R."/>
        </authorList>
    </citation>
    <scope>NUCLEOTIDE SEQUENCE</scope>
</reference>